<feature type="domain" description="Beta-ketoacyl-[acyl-carrier-protein] synthase III C-terminal" evidence="4">
    <location>
        <begin position="253"/>
        <end position="340"/>
    </location>
</feature>
<reference evidence="6" key="1">
    <citation type="journal article" date="2023" name="Microb. Genom.">
        <title>Mesoterricola silvestris gen. nov., sp. nov., Mesoterricola sediminis sp. nov., Geothrix oryzae sp. nov., Geothrix edaphica sp. nov., Geothrix rubra sp. nov., and Geothrix limicola sp. nov., six novel members of Acidobacteriota isolated from soils.</title>
        <authorList>
            <person name="Weisberg A.J."/>
            <person name="Pearce E."/>
            <person name="Kramer C.G."/>
            <person name="Chang J.H."/>
            <person name="Clarke C.R."/>
        </authorList>
    </citation>
    <scope>NUCLEOTIDE SEQUENCE</scope>
    <source>
        <strain evidence="6">ND06-05F</strain>
    </source>
</reference>
<dbReference type="GO" id="GO:0006633">
    <property type="term" value="P:fatty acid biosynthetic process"/>
    <property type="evidence" value="ECO:0007669"/>
    <property type="project" value="InterPro"/>
</dbReference>
<evidence type="ECO:0000256" key="2">
    <source>
        <dbReference type="ARBA" id="ARBA00022679"/>
    </source>
</evidence>
<keyword evidence="3" id="KW-0012">Acyltransferase</keyword>
<evidence type="ECO:0000259" key="4">
    <source>
        <dbReference type="Pfam" id="PF08541"/>
    </source>
</evidence>
<dbReference type="Proteomes" id="UP001273589">
    <property type="component" value="Unassembled WGS sequence"/>
</dbReference>
<dbReference type="AlphaFoldDB" id="A0AAJ2PQ99"/>
<dbReference type="Pfam" id="PF08541">
    <property type="entry name" value="ACP_syn_III_C"/>
    <property type="match status" value="1"/>
</dbReference>
<dbReference type="InterPro" id="IPR016039">
    <property type="entry name" value="Thiolase-like"/>
</dbReference>
<dbReference type="PANTHER" id="PTHR34069:SF3">
    <property type="entry name" value="ACYL-COA:ACYL-COA ALKYLTRANSFERASE"/>
    <property type="match status" value="1"/>
</dbReference>
<dbReference type="RefSeq" id="WP_319692302.1">
    <property type="nucleotide sequence ID" value="NZ_JARAWN010000081.1"/>
</dbReference>
<dbReference type="SUPFAM" id="SSF53901">
    <property type="entry name" value="Thiolase-like"/>
    <property type="match status" value="1"/>
</dbReference>
<sequence length="345" mass="37010">MTPLASLAEPRHSTIRRVAVHVPEGRQSATEIEDEMRSRNPGLHLRPGLLRQMYGFEERRVAPADAWPSDLAAAAARRLLDECGLGPEAVDLLVFASASEDLEEPATAHVVADRLGVTAPVFDVKNACNGVLNAVEIADALIRAGRYRRVLIVTGERGSALSRLPVRDRDELALRLPAFTLGDLGAALLLEASDRPGLLGIRSFANSAGWRAATVTNPYFSPGAPVTALRFDSQALAAAFTGMEKEAMDALREWGREPGELDLVCVHQPSVPFTHAILDSTGIARDRAMVTFPRYGNVATGSLPLQLVEAAERDRLHPGDLVAFIGLASGASAGLLLMEWHPDPA</sequence>
<comment type="caution">
    <text evidence="6">The sequence shown here is derived from an EMBL/GenBank/DDBJ whole genome shotgun (WGS) entry which is preliminary data.</text>
</comment>
<keyword evidence="2" id="KW-0808">Transferase</keyword>
<dbReference type="GO" id="GO:0044550">
    <property type="term" value="P:secondary metabolite biosynthetic process"/>
    <property type="evidence" value="ECO:0007669"/>
    <property type="project" value="TreeGrafter"/>
</dbReference>
<evidence type="ECO:0000313" key="6">
    <source>
        <dbReference type="EMBL" id="MDX3131222.1"/>
    </source>
</evidence>
<evidence type="ECO:0000256" key="1">
    <source>
        <dbReference type="ARBA" id="ARBA00022490"/>
    </source>
</evidence>
<name>A0AAJ2PQ99_9ACTN</name>
<dbReference type="InterPro" id="IPR013747">
    <property type="entry name" value="ACP_syn_III_C"/>
</dbReference>
<keyword evidence="1" id="KW-0963">Cytoplasm</keyword>
<dbReference type="InterPro" id="IPR013751">
    <property type="entry name" value="ACP_syn_III_N"/>
</dbReference>
<dbReference type="Gene3D" id="3.40.47.10">
    <property type="match status" value="2"/>
</dbReference>
<protein>
    <submittedName>
        <fullName evidence="6">3-oxoacyl-[acyl-carrier-protein] synthase III C-terminal domain-containing protein</fullName>
    </submittedName>
</protein>
<organism evidence="6 7">
    <name type="scientific">Streptomyces europaeiscabiei</name>
    <dbReference type="NCBI Taxonomy" id="146819"/>
    <lineage>
        <taxon>Bacteria</taxon>
        <taxon>Bacillati</taxon>
        <taxon>Actinomycetota</taxon>
        <taxon>Actinomycetes</taxon>
        <taxon>Kitasatosporales</taxon>
        <taxon>Streptomycetaceae</taxon>
        <taxon>Streptomyces</taxon>
    </lineage>
</organism>
<evidence type="ECO:0000313" key="7">
    <source>
        <dbReference type="Proteomes" id="UP001273589"/>
    </source>
</evidence>
<dbReference type="Pfam" id="PF08545">
    <property type="entry name" value="ACP_syn_III"/>
    <property type="match status" value="1"/>
</dbReference>
<feature type="domain" description="Beta-ketoacyl-[acyl-carrier-protein] synthase III N-terminal" evidence="5">
    <location>
        <begin position="122"/>
        <end position="201"/>
    </location>
</feature>
<dbReference type="PANTHER" id="PTHR34069">
    <property type="entry name" value="3-OXOACYL-[ACYL-CARRIER-PROTEIN] SYNTHASE 3"/>
    <property type="match status" value="1"/>
</dbReference>
<proteinExistence type="predicted"/>
<evidence type="ECO:0000256" key="3">
    <source>
        <dbReference type="ARBA" id="ARBA00023315"/>
    </source>
</evidence>
<gene>
    <name evidence="6" type="ORF">PV367_15860</name>
</gene>
<dbReference type="EMBL" id="JARAWN010000081">
    <property type="protein sequence ID" value="MDX3131222.1"/>
    <property type="molecule type" value="Genomic_DNA"/>
</dbReference>
<accession>A0AAJ2PQ99</accession>
<dbReference type="GO" id="GO:0004315">
    <property type="term" value="F:3-oxoacyl-[acyl-carrier-protein] synthase activity"/>
    <property type="evidence" value="ECO:0007669"/>
    <property type="project" value="InterPro"/>
</dbReference>
<evidence type="ECO:0000259" key="5">
    <source>
        <dbReference type="Pfam" id="PF08545"/>
    </source>
</evidence>